<keyword evidence="2" id="KW-0547">Nucleotide-binding</keyword>
<dbReference type="Pfam" id="PF23598">
    <property type="entry name" value="LRR_14"/>
    <property type="match status" value="1"/>
</dbReference>
<dbReference type="CDD" id="cd14798">
    <property type="entry name" value="RX-CC_like"/>
    <property type="match status" value="1"/>
</dbReference>
<dbReference type="PANTHER" id="PTHR36766:SF61">
    <property type="entry name" value="NB-ARC DOMAIN DISEASE RESISTANCE PROTEIN"/>
    <property type="match status" value="1"/>
</dbReference>
<gene>
    <name evidence="7" type="ORF">F0562_015556</name>
</gene>
<dbReference type="EMBL" id="CM018050">
    <property type="protein sequence ID" value="KAA8518082.1"/>
    <property type="molecule type" value="Genomic_DNA"/>
</dbReference>
<dbReference type="InterPro" id="IPR055414">
    <property type="entry name" value="LRR_R13L4/SHOC2-like"/>
</dbReference>
<evidence type="ECO:0000259" key="5">
    <source>
        <dbReference type="Pfam" id="PF18052"/>
    </source>
</evidence>
<evidence type="ECO:0008006" key="9">
    <source>
        <dbReference type="Google" id="ProtNLM"/>
    </source>
</evidence>
<evidence type="ECO:0000259" key="6">
    <source>
        <dbReference type="Pfam" id="PF23598"/>
    </source>
</evidence>
<keyword evidence="1" id="KW-0677">Repeat</keyword>
<feature type="domain" description="Disease resistance N-terminal" evidence="5">
    <location>
        <begin position="10"/>
        <end position="94"/>
    </location>
</feature>
<evidence type="ECO:0000313" key="8">
    <source>
        <dbReference type="Proteomes" id="UP000325577"/>
    </source>
</evidence>
<evidence type="ECO:0000256" key="3">
    <source>
        <dbReference type="ARBA" id="ARBA00022821"/>
    </source>
</evidence>
<reference evidence="7 8" key="1">
    <citation type="submission" date="2019-09" db="EMBL/GenBank/DDBJ databases">
        <title>A chromosome-level genome assembly of the Chinese tupelo Nyssa sinensis.</title>
        <authorList>
            <person name="Yang X."/>
            <person name="Kang M."/>
            <person name="Yang Y."/>
            <person name="Xiong H."/>
            <person name="Wang M."/>
            <person name="Zhang Z."/>
            <person name="Wang Z."/>
            <person name="Wu H."/>
            <person name="Ma T."/>
            <person name="Liu J."/>
            <person name="Xi Z."/>
        </authorList>
    </citation>
    <scope>NUCLEOTIDE SEQUENCE [LARGE SCALE GENOMIC DNA]</scope>
    <source>
        <strain evidence="7">J267</strain>
        <tissue evidence="7">Leaf</tissue>
    </source>
</reference>
<dbReference type="GO" id="GO:0006952">
    <property type="term" value="P:defense response"/>
    <property type="evidence" value="ECO:0007669"/>
    <property type="project" value="UniProtKB-KW"/>
</dbReference>
<dbReference type="PANTHER" id="PTHR36766">
    <property type="entry name" value="PLANT BROAD-SPECTRUM MILDEW RESISTANCE PROTEIN RPW8"/>
    <property type="match status" value="1"/>
</dbReference>
<dbReference type="Gene3D" id="3.80.10.10">
    <property type="entry name" value="Ribonuclease Inhibitor"/>
    <property type="match status" value="1"/>
</dbReference>
<evidence type="ECO:0000256" key="1">
    <source>
        <dbReference type="ARBA" id="ARBA00022737"/>
    </source>
</evidence>
<protein>
    <recommendedName>
        <fullName evidence="9">Rx N-terminal domain-containing protein</fullName>
    </recommendedName>
</protein>
<accession>A0A5J4ZKP1</accession>
<dbReference type="GO" id="GO:0005524">
    <property type="term" value="F:ATP binding"/>
    <property type="evidence" value="ECO:0007669"/>
    <property type="project" value="UniProtKB-KW"/>
</dbReference>
<dbReference type="OrthoDB" id="2018467at2759"/>
<evidence type="ECO:0000313" key="7">
    <source>
        <dbReference type="EMBL" id="KAA8518082.1"/>
    </source>
</evidence>
<keyword evidence="4" id="KW-0067">ATP-binding</keyword>
<dbReference type="AlphaFoldDB" id="A0A5J4ZKP1"/>
<dbReference type="SUPFAM" id="SSF52058">
    <property type="entry name" value="L domain-like"/>
    <property type="match status" value="1"/>
</dbReference>
<evidence type="ECO:0000256" key="2">
    <source>
        <dbReference type="ARBA" id="ARBA00022741"/>
    </source>
</evidence>
<evidence type="ECO:0000256" key="4">
    <source>
        <dbReference type="ARBA" id="ARBA00022840"/>
    </source>
</evidence>
<organism evidence="7 8">
    <name type="scientific">Nyssa sinensis</name>
    <dbReference type="NCBI Taxonomy" id="561372"/>
    <lineage>
        <taxon>Eukaryota</taxon>
        <taxon>Viridiplantae</taxon>
        <taxon>Streptophyta</taxon>
        <taxon>Embryophyta</taxon>
        <taxon>Tracheophyta</taxon>
        <taxon>Spermatophyta</taxon>
        <taxon>Magnoliopsida</taxon>
        <taxon>eudicotyledons</taxon>
        <taxon>Gunneridae</taxon>
        <taxon>Pentapetalae</taxon>
        <taxon>asterids</taxon>
        <taxon>Cornales</taxon>
        <taxon>Nyssaceae</taxon>
        <taxon>Nyssa</taxon>
    </lineage>
</organism>
<dbReference type="Gene3D" id="1.20.5.4130">
    <property type="match status" value="1"/>
</dbReference>
<dbReference type="InterPro" id="IPR038005">
    <property type="entry name" value="RX-like_CC"/>
</dbReference>
<feature type="domain" description="Disease resistance R13L4/SHOC-2-like LRR" evidence="6">
    <location>
        <begin position="268"/>
        <end position="465"/>
    </location>
</feature>
<dbReference type="InterPro" id="IPR041118">
    <property type="entry name" value="Rx_N"/>
</dbReference>
<keyword evidence="8" id="KW-1185">Reference proteome</keyword>
<dbReference type="Pfam" id="PF18052">
    <property type="entry name" value="Rx_N"/>
    <property type="match status" value="1"/>
</dbReference>
<keyword evidence="3" id="KW-0611">Plant defense</keyword>
<name>A0A5J4ZKP1_9ASTE</name>
<dbReference type="Proteomes" id="UP000325577">
    <property type="component" value="Linkage Group LG7"/>
</dbReference>
<proteinExistence type="predicted"/>
<sequence>MADTFLFGIVREITQKLASLAADEVKLAWGLEEELRRLEDTATTIEAVLLDAEEQQVRSRAVREWLRRLQDVVRDITNVVDDIATEALRRQVENQITDKVTRFLSKPKFQLQMGHKIRNIRKRLDEISADARQFNFINRDSDMPVTTRGRETYSYVRQSEVTGRDNDTENIVKELLGDSSNFELSAIAIIGIGGESDSRLTITFEMHDLMNDLARSVIGTEFSKIQDQDQDISKCVRHVLLTRPTFPELLLKFKMLWTFMWLFDNYDSSICVDPIIFSFRYLRVLDLSLMRFKELPSSIKKLKYLRFLNLFGNSAIKRLPTSICKLYNLQTLILSETDCLKELPKDIWKLISLRHLSVTSQQKSFPERGLGCLTALLTLSISGQFLESLPNSMQNLTVLEDLEISSCTELCFSENDMKGLYNLQRLSIKGLPRLVRIPLGLQHAATTLKCLHIGFCLGLIELPEWLGTFASLRRLTLIDCPKLTSLPQGISSLTNLKVLKILECPYLSRRCKKGIGEDWPKIAHVPQFYLDEEVYRI</sequence>
<dbReference type="InterPro" id="IPR032675">
    <property type="entry name" value="LRR_dom_sf"/>
</dbReference>